<dbReference type="Proteomes" id="UP000664132">
    <property type="component" value="Unassembled WGS sequence"/>
</dbReference>
<proteinExistence type="predicted"/>
<feature type="region of interest" description="Disordered" evidence="1">
    <location>
        <begin position="199"/>
        <end position="220"/>
    </location>
</feature>
<protein>
    <submittedName>
        <fullName evidence="2">Uncharacterized protein</fullName>
    </submittedName>
</protein>
<feature type="region of interest" description="Disordered" evidence="1">
    <location>
        <begin position="49"/>
        <end position="103"/>
    </location>
</feature>
<sequence>MSRDQQAKSASSPPLYSIQAPDPQVEEYSLSAFLEDSRVPALARWQHIAFRDPQPGPPQSIPTFDEAPEAPRVSLPQGDIAQFDSHPTGRSTTKPRPVAPQSIPIFTEARQAPRFQLPETDLRQVSFPAVEAQPRKERPEHRFRLRPLFLAHSISVFVEDRRRPQVNFPENDLRQLAASEVDAEDLIEDFAEYNVLPPTGKRKSQVFEHGRGSNKKQRKS</sequence>
<comment type="caution">
    <text evidence="2">The sequence shown here is derived from an EMBL/GenBank/DDBJ whole genome shotgun (WGS) entry which is preliminary data.</text>
</comment>
<evidence type="ECO:0000313" key="3">
    <source>
        <dbReference type="Proteomes" id="UP000664132"/>
    </source>
</evidence>
<gene>
    <name evidence="2" type="ORF">IFR04_001785</name>
</gene>
<feature type="region of interest" description="Disordered" evidence="1">
    <location>
        <begin position="1"/>
        <end position="21"/>
    </location>
</feature>
<name>A0A8H8BUX3_9HELO</name>
<reference evidence="2" key="1">
    <citation type="submission" date="2021-02" db="EMBL/GenBank/DDBJ databases">
        <title>Genome sequence Cadophora malorum strain M34.</title>
        <authorList>
            <person name="Stefanovic E."/>
            <person name="Vu D."/>
            <person name="Scully C."/>
            <person name="Dijksterhuis J."/>
            <person name="Roader J."/>
            <person name="Houbraken J."/>
        </authorList>
    </citation>
    <scope>NUCLEOTIDE SEQUENCE</scope>
    <source>
        <strain evidence="2">M34</strain>
    </source>
</reference>
<evidence type="ECO:0000313" key="2">
    <source>
        <dbReference type="EMBL" id="KAG4425015.1"/>
    </source>
</evidence>
<keyword evidence="3" id="KW-1185">Reference proteome</keyword>
<evidence type="ECO:0000256" key="1">
    <source>
        <dbReference type="SAM" id="MobiDB-lite"/>
    </source>
</evidence>
<accession>A0A8H8BUX3</accession>
<dbReference type="AlphaFoldDB" id="A0A8H8BUX3"/>
<dbReference type="EMBL" id="JAFJYH010000014">
    <property type="protein sequence ID" value="KAG4425015.1"/>
    <property type="molecule type" value="Genomic_DNA"/>
</dbReference>
<organism evidence="2 3">
    <name type="scientific">Cadophora malorum</name>
    <dbReference type="NCBI Taxonomy" id="108018"/>
    <lineage>
        <taxon>Eukaryota</taxon>
        <taxon>Fungi</taxon>
        <taxon>Dikarya</taxon>
        <taxon>Ascomycota</taxon>
        <taxon>Pezizomycotina</taxon>
        <taxon>Leotiomycetes</taxon>
        <taxon>Helotiales</taxon>
        <taxon>Ploettnerulaceae</taxon>
        <taxon>Cadophora</taxon>
    </lineage>
</organism>